<organism evidence="3 4">
    <name type="scientific">Stylosanthes scabra</name>
    <dbReference type="NCBI Taxonomy" id="79078"/>
    <lineage>
        <taxon>Eukaryota</taxon>
        <taxon>Viridiplantae</taxon>
        <taxon>Streptophyta</taxon>
        <taxon>Embryophyta</taxon>
        <taxon>Tracheophyta</taxon>
        <taxon>Spermatophyta</taxon>
        <taxon>Magnoliopsida</taxon>
        <taxon>eudicotyledons</taxon>
        <taxon>Gunneridae</taxon>
        <taxon>Pentapetalae</taxon>
        <taxon>rosids</taxon>
        <taxon>fabids</taxon>
        <taxon>Fabales</taxon>
        <taxon>Fabaceae</taxon>
        <taxon>Papilionoideae</taxon>
        <taxon>50 kb inversion clade</taxon>
        <taxon>dalbergioids sensu lato</taxon>
        <taxon>Dalbergieae</taxon>
        <taxon>Pterocarpus clade</taxon>
        <taxon>Stylosanthes</taxon>
    </lineage>
</organism>
<gene>
    <name evidence="3" type="ORF">PIB30_010036</name>
</gene>
<dbReference type="PANTHER" id="PTHR48048">
    <property type="entry name" value="GLYCOSYLTRANSFERASE"/>
    <property type="match status" value="1"/>
</dbReference>
<dbReference type="InterPro" id="IPR050481">
    <property type="entry name" value="UDP-glycosyltransf_plant"/>
</dbReference>
<comment type="caution">
    <text evidence="3">The sequence shown here is derived from an EMBL/GenBank/DDBJ whole genome shotgun (WGS) entry which is preliminary data.</text>
</comment>
<name>A0ABU6W3D0_9FABA</name>
<comment type="similarity">
    <text evidence="1">Belongs to the UDP-glycosyltransferase family.</text>
</comment>
<protein>
    <submittedName>
        <fullName evidence="3">Uncharacterized protein</fullName>
    </submittedName>
</protein>
<evidence type="ECO:0000313" key="4">
    <source>
        <dbReference type="Proteomes" id="UP001341840"/>
    </source>
</evidence>
<keyword evidence="2" id="KW-0808">Transferase</keyword>
<reference evidence="3 4" key="1">
    <citation type="journal article" date="2023" name="Plants (Basel)">
        <title>Bridging the Gap: Combining Genomics and Transcriptomics Approaches to Understand Stylosanthes scabra, an Orphan Legume from the Brazilian Caatinga.</title>
        <authorList>
            <person name="Ferreira-Neto J.R.C."/>
            <person name="da Silva M.D."/>
            <person name="Binneck E."/>
            <person name="de Melo N.F."/>
            <person name="da Silva R.H."/>
            <person name="de Melo A.L.T.M."/>
            <person name="Pandolfi V."/>
            <person name="Bustamante F.O."/>
            <person name="Brasileiro-Vidal A.C."/>
            <person name="Benko-Iseppon A.M."/>
        </authorList>
    </citation>
    <scope>NUCLEOTIDE SEQUENCE [LARGE SCALE GENOMIC DNA]</scope>
    <source>
        <tissue evidence="3">Leaves</tissue>
    </source>
</reference>
<sequence length="173" mass="19594">MLRKEWRTESFSLFSTDVLDLAKEFNFKTYLFYASGATLLSFCLHFPQLHQEAANSTSKSLLELTDHVHVPGCGVPFQVKDLPDPTLFDRSMNTFTDLEADAVRALQQEHKRKNNDPFVYPVGPIIQTEISSEVNRLECLTWLDNQPPKSMLYISFGSGGTVSQEQLNEIAFG</sequence>
<evidence type="ECO:0000313" key="3">
    <source>
        <dbReference type="EMBL" id="MED6180405.1"/>
    </source>
</evidence>
<dbReference type="Proteomes" id="UP001341840">
    <property type="component" value="Unassembled WGS sequence"/>
</dbReference>
<dbReference type="Gene3D" id="3.40.50.2000">
    <property type="entry name" value="Glycogen Phosphorylase B"/>
    <property type="match status" value="2"/>
</dbReference>
<keyword evidence="2" id="KW-0328">Glycosyltransferase</keyword>
<proteinExistence type="inferred from homology"/>
<dbReference type="EMBL" id="JASCZI010181266">
    <property type="protein sequence ID" value="MED6180405.1"/>
    <property type="molecule type" value="Genomic_DNA"/>
</dbReference>
<accession>A0ABU6W3D0</accession>
<evidence type="ECO:0000256" key="2">
    <source>
        <dbReference type="ARBA" id="ARBA00022676"/>
    </source>
</evidence>
<keyword evidence="4" id="KW-1185">Reference proteome</keyword>
<dbReference type="SUPFAM" id="SSF53756">
    <property type="entry name" value="UDP-Glycosyltransferase/glycogen phosphorylase"/>
    <property type="match status" value="1"/>
</dbReference>
<dbReference type="PANTHER" id="PTHR48048:SF30">
    <property type="entry name" value="GLYCOSYLTRANSFERASE"/>
    <property type="match status" value="1"/>
</dbReference>
<evidence type="ECO:0000256" key="1">
    <source>
        <dbReference type="ARBA" id="ARBA00009995"/>
    </source>
</evidence>